<evidence type="ECO:0000313" key="2">
    <source>
        <dbReference type="Proteomes" id="UP000074914"/>
    </source>
</evidence>
<organism evidence="1 2">
    <name type="scientific">Collimonas pratensis</name>
    <dbReference type="NCBI Taxonomy" id="279113"/>
    <lineage>
        <taxon>Bacteria</taxon>
        <taxon>Pseudomonadati</taxon>
        <taxon>Pseudomonadota</taxon>
        <taxon>Betaproteobacteria</taxon>
        <taxon>Burkholderiales</taxon>
        <taxon>Oxalobacteraceae</taxon>
        <taxon>Collimonas</taxon>
    </lineage>
</organism>
<evidence type="ECO:0000313" key="1">
    <source>
        <dbReference type="EMBL" id="AMP15324.1"/>
    </source>
</evidence>
<reference evidence="1 2" key="1">
    <citation type="submission" date="2015-11" db="EMBL/GenBank/DDBJ databases">
        <title>Exploring the genomic traits of fungus-feeding bacterial genus Collimonas.</title>
        <authorList>
            <person name="Song C."/>
            <person name="Schmidt R."/>
            <person name="de Jager V."/>
            <person name="Krzyzanowska D."/>
            <person name="Jongedijk E."/>
            <person name="Cankar K."/>
            <person name="Beekwilder J."/>
            <person name="van Veen A."/>
            <person name="de Boer W."/>
            <person name="van Veen J.A."/>
            <person name="Garbeva P."/>
        </authorList>
    </citation>
    <scope>NUCLEOTIDE SEQUENCE [LARGE SCALE GENOMIC DNA]</scope>
    <source>
        <strain evidence="1 2">Ter291</strain>
    </source>
</reference>
<dbReference type="Proteomes" id="UP000074914">
    <property type="component" value="Chromosome"/>
</dbReference>
<proteinExistence type="predicted"/>
<sequence>METRLLPGIPASTGIPGQRFFASKQQLYKIDRSFCFWLQLVTLVTK</sequence>
<name>A0ABM5Z914_9BURK</name>
<protein>
    <submittedName>
        <fullName evidence="1">Uncharacterized protein</fullName>
    </submittedName>
</protein>
<keyword evidence="2" id="KW-1185">Reference proteome</keyword>
<gene>
    <name evidence="1" type="ORF">CPter291_3087</name>
</gene>
<accession>A0ABM5Z914</accession>
<dbReference type="EMBL" id="CP013236">
    <property type="protein sequence ID" value="AMP15324.1"/>
    <property type="molecule type" value="Genomic_DNA"/>
</dbReference>